<proteinExistence type="predicted"/>
<name>A0A6J5RRC8_9CAUD</name>
<organism evidence="1">
    <name type="scientific">uncultured Caudovirales phage</name>
    <dbReference type="NCBI Taxonomy" id="2100421"/>
    <lineage>
        <taxon>Viruses</taxon>
        <taxon>Duplodnaviria</taxon>
        <taxon>Heunggongvirae</taxon>
        <taxon>Uroviricota</taxon>
        <taxon>Caudoviricetes</taxon>
        <taxon>Peduoviridae</taxon>
        <taxon>Maltschvirus</taxon>
        <taxon>Maltschvirus maltsch</taxon>
    </lineage>
</organism>
<sequence>MAFTGNYTCDSYVAGLPKADFDFGTGTTDVFKLALYTNSATLNASTAVYTATGEVVASGYTAGGSILTPTQAFSDGVAYTTFANVSWTASFTARGALIYKVGGTVAMFVLDFGSDKTSTATFQVQFPTASSTTAIIRLST</sequence>
<dbReference type="EMBL" id="LR797242">
    <property type="protein sequence ID" value="CAB4196188.1"/>
    <property type="molecule type" value="Genomic_DNA"/>
</dbReference>
<gene>
    <name evidence="1" type="ORF">UFOVP1295_62</name>
</gene>
<reference evidence="1" key="1">
    <citation type="submission" date="2020-05" db="EMBL/GenBank/DDBJ databases">
        <authorList>
            <person name="Chiriac C."/>
            <person name="Salcher M."/>
            <person name="Ghai R."/>
            <person name="Kavagutti S V."/>
        </authorList>
    </citation>
    <scope>NUCLEOTIDE SEQUENCE</scope>
</reference>
<evidence type="ECO:0000313" key="1">
    <source>
        <dbReference type="EMBL" id="CAB4196188.1"/>
    </source>
</evidence>
<accession>A0A6J5RRC8</accession>
<protein>
    <submittedName>
        <fullName evidence="1">Uncharacterized protein</fullName>
    </submittedName>
</protein>